<proteinExistence type="inferred from homology"/>
<comment type="similarity">
    <text evidence="2">Belongs to the HPPK family.</text>
</comment>
<dbReference type="GO" id="GO:0046656">
    <property type="term" value="P:folic acid biosynthetic process"/>
    <property type="evidence" value="ECO:0007669"/>
    <property type="project" value="UniProtKB-KW"/>
</dbReference>
<evidence type="ECO:0000256" key="8">
    <source>
        <dbReference type="ARBA" id="ARBA00022840"/>
    </source>
</evidence>
<organism evidence="15 16">
    <name type="scientific">Roseibium marinum</name>
    <dbReference type="NCBI Taxonomy" id="281252"/>
    <lineage>
        <taxon>Bacteria</taxon>
        <taxon>Pseudomonadati</taxon>
        <taxon>Pseudomonadota</taxon>
        <taxon>Alphaproteobacteria</taxon>
        <taxon>Hyphomicrobiales</taxon>
        <taxon>Stappiaceae</taxon>
        <taxon>Roseibium</taxon>
    </lineage>
</organism>
<accession>A0A2S3US91</accession>
<keyword evidence="16" id="KW-1185">Reference proteome</keyword>
<dbReference type="PANTHER" id="PTHR43071:SF1">
    <property type="entry name" value="2-AMINO-4-HYDROXY-6-HYDROXYMETHYLDIHYDROPTERIDINE PYROPHOSPHOKINASE"/>
    <property type="match status" value="1"/>
</dbReference>
<dbReference type="GO" id="GO:0003848">
    <property type="term" value="F:2-amino-4-hydroxy-6-hydroxymethyldihydropteridine diphosphokinase activity"/>
    <property type="evidence" value="ECO:0007669"/>
    <property type="project" value="UniProtKB-EC"/>
</dbReference>
<evidence type="ECO:0000256" key="7">
    <source>
        <dbReference type="ARBA" id="ARBA00022777"/>
    </source>
</evidence>
<dbReference type="CDD" id="cd00483">
    <property type="entry name" value="HPPK"/>
    <property type="match status" value="1"/>
</dbReference>
<dbReference type="Pfam" id="PF01288">
    <property type="entry name" value="HPPK"/>
    <property type="match status" value="1"/>
</dbReference>
<evidence type="ECO:0000313" key="16">
    <source>
        <dbReference type="Proteomes" id="UP000236959"/>
    </source>
</evidence>
<evidence type="ECO:0000256" key="5">
    <source>
        <dbReference type="ARBA" id="ARBA00022679"/>
    </source>
</evidence>
<dbReference type="GO" id="GO:0046654">
    <property type="term" value="P:tetrahydrofolate biosynthetic process"/>
    <property type="evidence" value="ECO:0007669"/>
    <property type="project" value="UniProtKB-UniPathway"/>
</dbReference>
<evidence type="ECO:0000256" key="3">
    <source>
        <dbReference type="ARBA" id="ARBA00013253"/>
    </source>
</evidence>
<evidence type="ECO:0000256" key="2">
    <source>
        <dbReference type="ARBA" id="ARBA00005810"/>
    </source>
</evidence>
<feature type="domain" description="7,8-dihydro-6-hydroxymethylpterin-pyrophosphokinase" evidence="14">
    <location>
        <begin position="109"/>
        <end position="120"/>
    </location>
</feature>
<reference evidence="15 16" key="1">
    <citation type="submission" date="2018-01" db="EMBL/GenBank/DDBJ databases">
        <title>Genomic Encyclopedia of Archaeal and Bacterial Type Strains, Phase II (KMG-II): from individual species to whole genera.</title>
        <authorList>
            <person name="Goeker M."/>
        </authorList>
    </citation>
    <scope>NUCLEOTIDE SEQUENCE [LARGE SCALE GENOMIC DNA]</scope>
    <source>
        <strain evidence="15 16">DSM 17023</strain>
    </source>
</reference>
<dbReference type="UniPathway" id="UPA00077">
    <property type="reaction ID" value="UER00155"/>
</dbReference>
<evidence type="ECO:0000256" key="13">
    <source>
        <dbReference type="SAM" id="MobiDB-lite"/>
    </source>
</evidence>
<evidence type="ECO:0000256" key="12">
    <source>
        <dbReference type="ARBA" id="ARBA00033413"/>
    </source>
</evidence>
<protein>
    <recommendedName>
        <fullName evidence="4">2-amino-4-hydroxy-6-hydroxymethyldihydropteridine pyrophosphokinase</fullName>
        <ecNumber evidence="3">2.7.6.3</ecNumber>
    </recommendedName>
    <alternativeName>
        <fullName evidence="11">6-hydroxymethyl-7,8-dihydropterin pyrophosphokinase</fullName>
    </alternativeName>
    <alternativeName>
        <fullName evidence="12">7,8-dihydro-6-hydroxymethylpterin-pyrophosphokinase</fullName>
    </alternativeName>
</protein>
<dbReference type="RefSeq" id="WP_103223301.1">
    <property type="nucleotide sequence ID" value="NZ_PPCN01000006.1"/>
</dbReference>
<keyword evidence="6" id="KW-0547">Nucleotide-binding</keyword>
<keyword evidence="9" id="KW-0289">Folate biosynthesis</keyword>
<evidence type="ECO:0000259" key="14">
    <source>
        <dbReference type="PROSITE" id="PS00794"/>
    </source>
</evidence>
<dbReference type="PANTHER" id="PTHR43071">
    <property type="entry name" value="2-AMINO-4-HYDROXY-6-HYDROXYMETHYLDIHYDROPTERIDINE PYROPHOSPHOKINASE"/>
    <property type="match status" value="1"/>
</dbReference>
<comment type="pathway">
    <text evidence="1">Cofactor biosynthesis; tetrahydrofolate biosynthesis; 2-amino-4-hydroxy-6-hydroxymethyl-7,8-dihydropteridine diphosphate from 7,8-dihydroneopterin triphosphate: step 4/4.</text>
</comment>
<feature type="region of interest" description="Disordered" evidence="13">
    <location>
        <begin position="1"/>
        <end position="22"/>
    </location>
</feature>
<keyword evidence="7 15" id="KW-0418">Kinase</keyword>
<evidence type="ECO:0000256" key="1">
    <source>
        <dbReference type="ARBA" id="ARBA00005051"/>
    </source>
</evidence>
<dbReference type="PROSITE" id="PS00794">
    <property type="entry name" value="HPPK"/>
    <property type="match status" value="1"/>
</dbReference>
<evidence type="ECO:0000256" key="4">
    <source>
        <dbReference type="ARBA" id="ARBA00016218"/>
    </source>
</evidence>
<name>A0A2S3US91_9HYPH</name>
<dbReference type="GO" id="GO:0016301">
    <property type="term" value="F:kinase activity"/>
    <property type="evidence" value="ECO:0007669"/>
    <property type="project" value="UniProtKB-KW"/>
</dbReference>
<dbReference type="AlphaFoldDB" id="A0A2S3US91"/>
<sequence>MTSSNRTPDSDETGSAPRRRAPTRCALGLGSNVGDTKAILDKAIGRLEQTDGITLVLRSSDYRTPPWGPVPQDDYRNCCVVIDTLLSPIELLRRCLEVEAGLGRVRDVRWGPRTIDIDVLIYGLETVVESDLEIPHPRMGDRAFVLIPLAEIWPDAPLGDGRTAADALETCPDRDGVVKLVE</sequence>
<dbReference type="NCBIfam" id="TIGR01498">
    <property type="entry name" value="folK"/>
    <property type="match status" value="1"/>
</dbReference>
<evidence type="ECO:0000256" key="10">
    <source>
        <dbReference type="ARBA" id="ARBA00029409"/>
    </source>
</evidence>
<evidence type="ECO:0000256" key="11">
    <source>
        <dbReference type="ARBA" id="ARBA00029766"/>
    </source>
</evidence>
<dbReference type="EMBL" id="PPCN01000006">
    <property type="protein sequence ID" value="POF30588.1"/>
    <property type="molecule type" value="Genomic_DNA"/>
</dbReference>
<dbReference type="OrthoDB" id="9808041at2"/>
<dbReference type="InterPro" id="IPR035907">
    <property type="entry name" value="Hppk_sf"/>
</dbReference>
<keyword evidence="8" id="KW-0067">ATP-binding</keyword>
<gene>
    <name evidence="15" type="ORF">CLV41_106202</name>
</gene>
<keyword evidence="5" id="KW-0808">Transferase</keyword>
<evidence type="ECO:0000256" key="9">
    <source>
        <dbReference type="ARBA" id="ARBA00022909"/>
    </source>
</evidence>
<dbReference type="Proteomes" id="UP000236959">
    <property type="component" value="Unassembled WGS sequence"/>
</dbReference>
<dbReference type="SUPFAM" id="SSF55083">
    <property type="entry name" value="6-hydroxymethyl-7,8-dihydropterin pyrophosphokinase, HPPK"/>
    <property type="match status" value="1"/>
</dbReference>
<comment type="function">
    <text evidence="10">Catalyzes the transfer of pyrophosphate from adenosine triphosphate (ATP) to 6-hydroxymethyl-7,8-dihydropterin, an enzymatic step in folate biosynthesis pathway.</text>
</comment>
<dbReference type="GO" id="GO:0005524">
    <property type="term" value="F:ATP binding"/>
    <property type="evidence" value="ECO:0007669"/>
    <property type="project" value="UniProtKB-KW"/>
</dbReference>
<dbReference type="InterPro" id="IPR000550">
    <property type="entry name" value="Hppk"/>
</dbReference>
<comment type="caution">
    <text evidence="15">The sequence shown here is derived from an EMBL/GenBank/DDBJ whole genome shotgun (WGS) entry which is preliminary data.</text>
</comment>
<evidence type="ECO:0000313" key="15">
    <source>
        <dbReference type="EMBL" id="POF30588.1"/>
    </source>
</evidence>
<evidence type="ECO:0000256" key="6">
    <source>
        <dbReference type="ARBA" id="ARBA00022741"/>
    </source>
</evidence>
<dbReference type="Gene3D" id="3.30.70.560">
    <property type="entry name" value="7,8-Dihydro-6-hydroxymethylpterin-pyrophosphokinase HPPK"/>
    <property type="match status" value="1"/>
</dbReference>
<dbReference type="EC" id="2.7.6.3" evidence="3"/>